<protein>
    <submittedName>
        <fullName evidence="2">SMP-30/Gluconolaconase/LRE-like region</fullName>
    </submittedName>
</protein>
<dbReference type="PANTHER" id="PTHR47572:SF4">
    <property type="entry name" value="LACTONASE DRP35"/>
    <property type="match status" value="1"/>
</dbReference>
<dbReference type="InterPro" id="IPR011042">
    <property type="entry name" value="6-blade_b-propeller_TolB-like"/>
</dbReference>
<sequence length="519" mass="56078">MNQQLLDQTGRHRPLARILIVSFAAALCLVTYTVKGDETEVSLGTSAPAPTKSEKDAEVDAIKGQIAKYLRSVDDADTQLASEVWLSSPEVSFIQPRGHQHGWKQVKRSFYEQTMGGNFSERTLRIIGDVSVHVYGDTAWAEFYWDFKAKFEEDGKTLNTKGRETQIFRKVAGDWRLVHVHYSGMPVKGEEKACCPSAALKTPQLAIELPAEYKNPDGMTIQDGLIWLVVNNGVQDAPSCIVKITADNKLEKVIDLPVNPDTGIVSALCLVFASDGHLYVSDNQNIKGKKEHGQSRILRVVMEDGKATGVEVVATGVNKANGVAAKGDSLFVNESSFGAAVPTISGTYQFNLSDLKADDPVRVDGTANDPHVILTMESEGKYPIGANGICFDGEGNMYVSNFADCEIWKVAFSEAGKAQKGALFAKVDCAESVGGMQYDGKGEIWFADFDGCAVGKVCVKSGESCLVAKNAPCDGVNGELDAPSECIRFGNKVYVSNVDITLGPNIADETHTISVIDLD</sequence>
<dbReference type="InterPro" id="IPR037401">
    <property type="entry name" value="SnoaL-like"/>
</dbReference>
<comment type="caution">
    <text evidence="2">The sequence shown here is derived from an EMBL/GenBank/DDBJ whole genome shotgun (WGS) entry which is preliminary data.</text>
</comment>
<dbReference type="OrthoDB" id="2531681at2"/>
<evidence type="ECO:0000259" key="1">
    <source>
        <dbReference type="Pfam" id="PF13474"/>
    </source>
</evidence>
<dbReference type="SUPFAM" id="SSF63829">
    <property type="entry name" value="Calcium-dependent phosphotriesterase"/>
    <property type="match status" value="1"/>
</dbReference>
<dbReference type="Pfam" id="PF13474">
    <property type="entry name" value="SnoaL_3"/>
    <property type="match status" value="1"/>
</dbReference>
<dbReference type="EMBL" id="SJPJ01000001">
    <property type="protein sequence ID" value="TWT84925.1"/>
    <property type="molecule type" value="Genomic_DNA"/>
</dbReference>
<gene>
    <name evidence="2" type="ORF">CA13_64060</name>
</gene>
<dbReference type="SUPFAM" id="SSF54427">
    <property type="entry name" value="NTF2-like"/>
    <property type="match status" value="1"/>
</dbReference>
<proteinExistence type="predicted"/>
<evidence type="ECO:0000313" key="2">
    <source>
        <dbReference type="EMBL" id="TWT84925.1"/>
    </source>
</evidence>
<dbReference type="InterPro" id="IPR032710">
    <property type="entry name" value="NTF2-like_dom_sf"/>
</dbReference>
<dbReference type="RefSeq" id="WP_146402851.1">
    <property type="nucleotide sequence ID" value="NZ_SJPJ01000001.1"/>
</dbReference>
<reference evidence="2 3" key="1">
    <citation type="submission" date="2019-02" db="EMBL/GenBank/DDBJ databases">
        <title>Deep-cultivation of Planctomycetes and their phenomic and genomic characterization uncovers novel biology.</title>
        <authorList>
            <person name="Wiegand S."/>
            <person name="Jogler M."/>
            <person name="Boedeker C."/>
            <person name="Pinto D."/>
            <person name="Vollmers J."/>
            <person name="Rivas-Marin E."/>
            <person name="Kohn T."/>
            <person name="Peeters S.H."/>
            <person name="Heuer A."/>
            <person name="Rast P."/>
            <person name="Oberbeckmann S."/>
            <person name="Bunk B."/>
            <person name="Jeske O."/>
            <person name="Meyerdierks A."/>
            <person name="Storesund J.E."/>
            <person name="Kallscheuer N."/>
            <person name="Luecker S."/>
            <person name="Lage O.M."/>
            <person name="Pohl T."/>
            <person name="Merkel B.J."/>
            <person name="Hornburger P."/>
            <person name="Mueller R.-W."/>
            <person name="Bruemmer F."/>
            <person name="Labrenz M."/>
            <person name="Spormann A.M."/>
            <person name="Op Den Camp H."/>
            <person name="Overmann J."/>
            <person name="Amann R."/>
            <person name="Jetten M.S.M."/>
            <person name="Mascher T."/>
            <person name="Medema M.H."/>
            <person name="Devos D.P."/>
            <person name="Kaster A.-K."/>
            <person name="Ovreas L."/>
            <person name="Rohde M."/>
            <person name="Galperin M.Y."/>
            <person name="Jogler C."/>
        </authorList>
    </citation>
    <scope>NUCLEOTIDE SEQUENCE [LARGE SCALE GENOMIC DNA]</scope>
    <source>
        <strain evidence="2 3">CA13</strain>
    </source>
</reference>
<keyword evidence="3" id="KW-1185">Reference proteome</keyword>
<dbReference type="Gene3D" id="3.10.450.50">
    <property type="match status" value="1"/>
</dbReference>
<dbReference type="InterPro" id="IPR051262">
    <property type="entry name" value="SMP-30/CGR1_Lactonase"/>
</dbReference>
<dbReference type="Proteomes" id="UP000315010">
    <property type="component" value="Unassembled WGS sequence"/>
</dbReference>
<organism evidence="2 3">
    <name type="scientific">Novipirellula herctigrandis</name>
    <dbReference type="NCBI Taxonomy" id="2527986"/>
    <lineage>
        <taxon>Bacteria</taxon>
        <taxon>Pseudomonadati</taxon>
        <taxon>Planctomycetota</taxon>
        <taxon>Planctomycetia</taxon>
        <taxon>Pirellulales</taxon>
        <taxon>Pirellulaceae</taxon>
        <taxon>Novipirellula</taxon>
    </lineage>
</organism>
<feature type="domain" description="SnoaL-like" evidence="1">
    <location>
        <begin position="66"/>
        <end position="187"/>
    </location>
</feature>
<dbReference type="AlphaFoldDB" id="A0A5C5ZCP2"/>
<dbReference type="PANTHER" id="PTHR47572">
    <property type="entry name" value="LIPOPROTEIN-RELATED"/>
    <property type="match status" value="1"/>
</dbReference>
<evidence type="ECO:0000313" key="3">
    <source>
        <dbReference type="Proteomes" id="UP000315010"/>
    </source>
</evidence>
<name>A0A5C5ZCP2_9BACT</name>
<accession>A0A5C5ZCP2</accession>
<dbReference type="Gene3D" id="2.120.10.30">
    <property type="entry name" value="TolB, C-terminal domain"/>
    <property type="match status" value="1"/>
</dbReference>